<dbReference type="PRINTS" id="PR00039">
    <property type="entry name" value="HTHLYSR"/>
</dbReference>
<reference evidence="6 7" key="1">
    <citation type="submission" date="2015-03" db="EMBL/GenBank/DDBJ databases">
        <title>Draft Genome Sequence of Burkholderia andropogonis type strain ICMP2807, isolated from Sorghum bicolor.</title>
        <authorList>
            <person name="Lopes-Santos L."/>
            <person name="Castro D.B."/>
            <person name="Ottoboni L.M."/>
            <person name="Park D."/>
            <person name="Weirc B.S."/>
            <person name="Destefano S.A."/>
        </authorList>
    </citation>
    <scope>NUCLEOTIDE SEQUENCE [LARGE SCALE GENOMIC DNA]</scope>
    <source>
        <strain evidence="6 7">ICMP2807</strain>
    </source>
</reference>
<dbReference type="RefSeq" id="WP_024905339.1">
    <property type="nucleotide sequence ID" value="NZ_CADFGU010000012.1"/>
</dbReference>
<dbReference type="PANTHER" id="PTHR30419">
    <property type="entry name" value="HTH-TYPE TRANSCRIPTIONAL REGULATOR YBHD"/>
    <property type="match status" value="1"/>
</dbReference>
<comment type="caution">
    <text evidence="6">The sequence shown here is derived from an EMBL/GenBank/DDBJ whole genome shotgun (WGS) entry which is preliminary data.</text>
</comment>
<dbReference type="AlphaFoldDB" id="A0A0F5JUC1"/>
<keyword evidence="3" id="KW-0238">DNA-binding</keyword>
<dbReference type="PROSITE" id="PS50931">
    <property type="entry name" value="HTH_LYSR"/>
    <property type="match status" value="1"/>
</dbReference>
<dbReference type="Pfam" id="PF00126">
    <property type="entry name" value="HTH_1"/>
    <property type="match status" value="1"/>
</dbReference>
<dbReference type="PATRIC" id="fig|28092.6.peg.5425"/>
<accession>A0A0F5JUC1</accession>
<dbReference type="PANTHER" id="PTHR30419:SF8">
    <property type="entry name" value="NITROGEN ASSIMILATION TRANSCRIPTIONAL ACTIVATOR-RELATED"/>
    <property type="match status" value="1"/>
</dbReference>
<dbReference type="STRING" id="28092.WM40_23080"/>
<sequence>MSTSESRELVRKLSTRLRMRHLLLLLQIREHGSVTRAAEQMATGQPALTNALAEIEALFGAPLFARSPRGMRPTALGDIVLERAQAILHDLDRMALDVGALAAGAAAQLRVGVIPFVSSQLLTQAVRGMLSEMDRRITVTVDEGNSDALIARLRDRSLDLIVARARPLRAAPSGGTDDLRYLPLYQQQPRLIANRRLAARLGRRTLDWHALSELEWVMGASGTPVRDEVARLFTAAGAPVPEPIIETYASKLIGDAIADGERTVALVPADIAQELVRTAGVAIVPWSLTWALPPIGVWTRADNTRATRGIDASFIAALRAAVRADANAMAVGLPV</sequence>
<proteinExistence type="inferred from homology"/>
<evidence type="ECO:0000313" key="6">
    <source>
        <dbReference type="EMBL" id="KKB61443.1"/>
    </source>
</evidence>
<evidence type="ECO:0000313" key="7">
    <source>
        <dbReference type="Proteomes" id="UP000033618"/>
    </source>
</evidence>
<evidence type="ECO:0000256" key="2">
    <source>
        <dbReference type="ARBA" id="ARBA00023015"/>
    </source>
</evidence>
<keyword evidence="2" id="KW-0805">Transcription regulation</keyword>
<dbReference type="GO" id="GO:0003677">
    <property type="term" value="F:DNA binding"/>
    <property type="evidence" value="ECO:0007669"/>
    <property type="project" value="UniProtKB-KW"/>
</dbReference>
<dbReference type="SUPFAM" id="SSF53850">
    <property type="entry name" value="Periplasmic binding protein-like II"/>
    <property type="match status" value="1"/>
</dbReference>
<name>A0A0F5JUC1_9BURK</name>
<organism evidence="6 7">
    <name type="scientific">Robbsia andropogonis</name>
    <dbReference type="NCBI Taxonomy" id="28092"/>
    <lineage>
        <taxon>Bacteria</taxon>
        <taxon>Pseudomonadati</taxon>
        <taxon>Pseudomonadota</taxon>
        <taxon>Betaproteobacteria</taxon>
        <taxon>Burkholderiales</taxon>
        <taxon>Burkholderiaceae</taxon>
        <taxon>Robbsia</taxon>
    </lineage>
</organism>
<evidence type="ECO:0000259" key="5">
    <source>
        <dbReference type="PROSITE" id="PS50931"/>
    </source>
</evidence>
<keyword evidence="7" id="KW-1185">Reference proteome</keyword>
<dbReference type="InterPro" id="IPR005119">
    <property type="entry name" value="LysR_subst-bd"/>
</dbReference>
<evidence type="ECO:0000256" key="3">
    <source>
        <dbReference type="ARBA" id="ARBA00023125"/>
    </source>
</evidence>
<dbReference type="InterPro" id="IPR050950">
    <property type="entry name" value="HTH-type_LysR_regulators"/>
</dbReference>
<evidence type="ECO:0000256" key="1">
    <source>
        <dbReference type="ARBA" id="ARBA00009437"/>
    </source>
</evidence>
<dbReference type="InterPro" id="IPR036388">
    <property type="entry name" value="WH-like_DNA-bd_sf"/>
</dbReference>
<dbReference type="Gene3D" id="3.40.190.10">
    <property type="entry name" value="Periplasmic binding protein-like II"/>
    <property type="match status" value="2"/>
</dbReference>
<dbReference type="SUPFAM" id="SSF46785">
    <property type="entry name" value="Winged helix' DNA-binding domain"/>
    <property type="match status" value="1"/>
</dbReference>
<dbReference type="OrthoDB" id="8806341at2"/>
<feature type="domain" description="HTH lysR-type" evidence="5">
    <location>
        <begin position="17"/>
        <end position="74"/>
    </location>
</feature>
<dbReference type="GO" id="GO:0005829">
    <property type="term" value="C:cytosol"/>
    <property type="evidence" value="ECO:0007669"/>
    <property type="project" value="TreeGrafter"/>
</dbReference>
<dbReference type="GO" id="GO:0003700">
    <property type="term" value="F:DNA-binding transcription factor activity"/>
    <property type="evidence" value="ECO:0007669"/>
    <property type="project" value="InterPro"/>
</dbReference>
<dbReference type="Gene3D" id="1.10.10.10">
    <property type="entry name" value="Winged helix-like DNA-binding domain superfamily/Winged helix DNA-binding domain"/>
    <property type="match status" value="1"/>
</dbReference>
<dbReference type="Pfam" id="PF03466">
    <property type="entry name" value="LysR_substrate"/>
    <property type="match status" value="1"/>
</dbReference>
<dbReference type="EMBL" id="LAQU01000042">
    <property type="protein sequence ID" value="KKB61443.1"/>
    <property type="molecule type" value="Genomic_DNA"/>
</dbReference>
<dbReference type="Proteomes" id="UP000033618">
    <property type="component" value="Unassembled WGS sequence"/>
</dbReference>
<dbReference type="InterPro" id="IPR000847">
    <property type="entry name" value="LysR_HTH_N"/>
</dbReference>
<protein>
    <submittedName>
        <fullName evidence="6">LysR family transcriptional regulator</fullName>
    </submittedName>
</protein>
<gene>
    <name evidence="6" type="ORF">WM40_23080</name>
</gene>
<evidence type="ECO:0000256" key="4">
    <source>
        <dbReference type="ARBA" id="ARBA00023163"/>
    </source>
</evidence>
<dbReference type="InterPro" id="IPR036390">
    <property type="entry name" value="WH_DNA-bd_sf"/>
</dbReference>
<keyword evidence="4" id="KW-0804">Transcription</keyword>
<comment type="similarity">
    <text evidence="1">Belongs to the LysR transcriptional regulatory family.</text>
</comment>